<keyword evidence="1" id="KW-1133">Transmembrane helix</keyword>
<evidence type="ECO:0000313" key="3">
    <source>
        <dbReference type="Proteomes" id="UP001204579"/>
    </source>
</evidence>
<organism evidence="2 3">
    <name type="scientific">Phocaeicola barnesiae</name>
    <dbReference type="NCBI Taxonomy" id="376804"/>
    <lineage>
        <taxon>Bacteria</taxon>
        <taxon>Pseudomonadati</taxon>
        <taxon>Bacteroidota</taxon>
        <taxon>Bacteroidia</taxon>
        <taxon>Bacteroidales</taxon>
        <taxon>Bacteroidaceae</taxon>
        <taxon>Phocaeicola</taxon>
    </lineage>
</organism>
<evidence type="ECO:0000256" key="1">
    <source>
        <dbReference type="SAM" id="Phobius"/>
    </source>
</evidence>
<keyword evidence="1" id="KW-0812">Transmembrane</keyword>
<protein>
    <submittedName>
        <fullName evidence="2">DUF4133 domain-containing protein</fullName>
    </submittedName>
</protein>
<sequence length="106" mass="11911">MEYDVNKGVGKQVEFKGLTSMYLFILAGGLAAVLLAVVVLYLAGAGQWTCILGGIFAGSLLAWGVFRLNARFGEHGLMKMLAEKRHPRYLIRRRKIFRMLNPERKP</sequence>
<dbReference type="EMBL" id="JANRHJ010000011">
    <property type="protein sequence ID" value="MCR8874385.1"/>
    <property type="molecule type" value="Genomic_DNA"/>
</dbReference>
<dbReference type="InterPro" id="IPR025407">
    <property type="entry name" value="DUF4133"/>
</dbReference>
<evidence type="ECO:0000313" key="2">
    <source>
        <dbReference type="EMBL" id="MCR8874385.1"/>
    </source>
</evidence>
<dbReference type="AlphaFoldDB" id="A0AAW5N860"/>
<gene>
    <name evidence="2" type="ORF">NW209_10225</name>
</gene>
<name>A0AAW5N860_9BACT</name>
<dbReference type="RefSeq" id="WP_087248783.1">
    <property type="nucleotide sequence ID" value="NZ_JANRHJ010000011.1"/>
</dbReference>
<dbReference type="Pfam" id="PF13571">
    <property type="entry name" value="DUF4133"/>
    <property type="match status" value="1"/>
</dbReference>
<reference evidence="2 3" key="1">
    <citation type="submission" date="2022-08" db="EMBL/GenBank/DDBJ databases">
        <authorList>
            <person name="Zeman M."/>
            <person name="Kubasova T."/>
        </authorList>
    </citation>
    <scope>NUCLEOTIDE SEQUENCE [LARGE SCALE GENOMIC DNA]</scope>
    <source>
        <strain evidence="2 3">ET62</strain>
    </source>
</reference>
<keyword evidence="1" id="KW-0472">Membrane</keyword>
<feature type="transmembrane region" description="Helical" evidence="1">
    <location>
        <begin position="21"/>
        <end position="45"/>
    </location>
</feature>
<proteinExistence type="predicted"/>
<comment type="caution">
    <text evidence="2">The sequence shown here is derived from an EMBL/GenBank/DDBJ whole genome shotgun (WGS) entry which is preliminary data.</text>
</comment>
<feature type="transmembrane region" description="Helical" evidence="1">
    <location>
        <begin position="51"/>
        <end position="70"/>
    </location>
</feature>
<dbReference type="Proteomes" id="UP001204579">
    <property type="component" value="Unassembled WGS sequence"/>
</dbReference>
<accession>A0AAW5N860</accession>
<keyword evidence="3" id="KW-1185">Reference proteome</keyword>